<protein>
    <submittedName>
        <fullName evidence="6">PMEI domain-containing protein</fullName>
    </submittedName>
</protein>
<reference evidence="6" key="1">
    <citation type="submission" date="2023-02" db="EMBL/GenBank/DDBJ databases">
        <title>Genome of toxic invasive species Heracleum sosnowskyi carries increased number of genes despite the absence of recent whole-genome duplications.</title>
        <authorList>
            <person name="Schelkunov M."/>
            <person name="Shtratnikova V."/>
            <person name="Makarenko M."/>
            <person name="Klepikova A."/>
            <person name="Omelchenko D."/>
            <person name="Novikova G."/>
            <person name="Obukhova E."/>
            <person name="Bogdanov V."/>
            <person name="Penin A."/>
            <person name="Logacheva M."/>
        </authorList>
    </citation>
    <scope>NUCLEOTIDE SEQUENCE</scope>
    <source>
        <strain evidence="6">Hsosn_3</strain>
        <tissue evidence="6">Leaf</tissue>
    </source>
</reference>
<dbReference type="NCBIfam" id="TIGR01614">
    <property type="entry name" value="PME_inhib"/>
    <property type="match status" value="1"/>
</dbReference>
<dbReference type="EMBL" id="JAUIZM010000006">
    <property type="protein sequence ID" value="KAK1377889.1"/>
    <property type="molecule type" value="Genomic_DNA"/>
</dbReference>
<name>A0AAD8I2E6_9APIA</name>
<evidence type="ECO:0000313" key="7">
    <source>
        <dbReference type="Proteomes" id="UP001237642"/>
    </source>
</evidence>
<gene>
    <name evidence="6" type="ORF">POM88_024633</name>
</gene>
<dbReference type="SUPFAM" id="SSF101148">
    <property type="entry name" value="Plant invertase/pectin methylesterase inhibitor"/>
    <property type="match status" value="1"/>
</dbReference>
<dbReference type="Gene3D" id="1.20.140.40">
    <property type="entry name" value="Invertase/pectin methylesterase inhibitor family protein"/>
    <property type="match status" value="1"/>
</dbReference>
<organism evidence="6 7">
    <name type="scientific">Heracleum sosnowskyi</name>
    <dbReference type="NCBI Taxonomy" id="360622"/>
    <lineage>
        <taxon>Eukaryota</taxon>
        <taxon>Viridiplantae</taxon>
        <taxon>Streptophyta</taxon>
        <taxon>Embryophyta</taxon>
        <taxon>Tracheophyta</taxon>
        <taxon>Spermatophyta</taxon>
        <taxon>Magnoliopsida</taxon>
        <taxon>eudicotyledons</taxon>
        <taxon>Gunneridae</taxon>
        <taxon>Pentapetalae</taxon>
        <taxon>asterids</taxon>
        <taxon>campanulids</taxon>
        <taxon>Apiales</taxon>
        <taxon>Apiaceae</taxon>
        <taxon>Apioideae</taxon>
        <taxon>apioid superclade</taxon>
        <taxon>Tordylieae</taxon>
        <taxon>Tordyliinae</taxon>
        <taxon>Heracleum</taxon>
    </lineage>
</organism>
<evidence type="ECO:0000256" key="2">
    <source>
        <dbReference type="ARBA" id="ARBA00023157"/>
    </source>
</evidence>
<dbReference type="Proteomes" id="UP001237642">
    <property type="component" value="Unassembled WGS sequence"/>
</dbReference>
<dbReference type="SMART" id="SM00856">
    <property type="entry name" value="PMEI"/>
    <property type="match status" value="1"/>
</dbReference>
<reference evidence="6" key="2">
    <citation type="submission" date="2023-05" db="EMBL/GenBank/DDBJ databases">
        <authorList>
            <person name="Schelkunov M.I."/>
        </authorList>
    </citation>
    <scope>NUCLEOTIDE SEQUENCE</scope>
    <source>
        <strain evidence="6">Hsosn_3</strain>
        <tissue evidence="6">Leaf</tissue>
    </source>
</reference>
<dbReference type="PANTHER" id="PTHR35357">
    <property type="entry name" value="OS02G0537100 PROTEIN"/>
    <property type="match status" value="1"/>
</dbReference>
<comment type="similarity">
    <text evidence="3">Belongs to the PMEI family.</text>
</comment>
<dbReference type="PANTHER" id="PTHR35357:SF8">
    <property type="entry name" value="OS01G0111000 PROTEIN"/>
    <property type="match status" value="1"/>
</dbReference>
<proteinExistence type="inferred from homology"/>
<feature type="domain" description="Pectinesterase inhibitor" evidence="5">
    <location>
        <begin position="22"/>
        <end position="172"/>
    </location>
</feature>
<evidence type="ECO:0000256" key="1">
    <source>
        <dbReference type="ARBA" id="ARBA00022729"/>
    </source>
</evidence>
<dbReference type="AlphaFoldDB" id="A0AAD8I2E6"/>
<evidence type="ECO:0000313" key="6">
    <source>
        <dbReference type="EMBL" id="KAK1377889.1"/>
    </source>
</evidence>
<evidence type="ECO:0000256" key="4">
    <source>
        <dbReference type="SAM" id="SignalP"/>
    </source>
</evidence>
<evidence type="ECO:0000259" key="5">
    <source>
        <dbReference type="SMART" id="SM00856"/>
    </source>
</evidence>
<feature type="chain" id="PRO_5042188932" evidence="4">
    <location>
        <begin position="23"/>
        <end position="179"/>
    </location>
</feature>
<accession>A0AAD8I2E6</accession>
<feature type="signal peptide" evidence="4">
    <location>
        <begin position="1"/>
        <end position="22"/>
    </location>
</feature>
<keyword evidence="1 4" id="KW-0732">Signal</keyword>
<evidence type="ECO:0000256" key="3">
    <source>
        <dbReference type="ARBA" id="ARBA00038471"/>
    </source>
</evidence>
<dbReference type="InterPro" id="IPR035513">
    <property type="entry name" value="Invertase/methylesterase_inhib"/>
</dbReference>
<comment type="caution">
    <text evidence="6">The sequence shown here is derived from an EMBL/GenBank/DDBJ whole genome shotgun (WGS) entry which is preliminary data.</text>
</comment>
<dbReference type="Pfam" id="PF04043">
    <property type="entry name" value="PMEI"/>
    <property type="match status" value="1"/>
</dbReference>
<dbReference type="GO" id="GO:0004857">
    <property type="term" value="F:enzyme inhibitor activity"/>
    <property type="evidence" value="ECO:0007669"/>
    <property type="project" value="InterPro"/>
</dbReference>
<sequence>MSHSVSFLFISTVVLLLRIATCQEDLVSTTCSQTPFADTCSSSLRSDPLSQNSDVKGLATITLEKSIEKATETKAHIDYLIKLHNPNQTEYEFKCLKECLVEYSEALDNLQGSYLALNTSSFDTVNSDVAAAMSDAESCENGYEEEQLLQNPSPLTERNKIFSELCSNFLAITTLVSKM</sequence>
<keyword evidence="7" id="KW-1185">Reference proteome</keyword>
<dbReference type="InterPro" id="IPR006501">
    <property type="entry name" value="Pectinesterase_inhib_dom"/>
</dbReference>
<keyword evidence="2" id="KW-1015">Disulfide bond</keyword>